<name>F5RLR2_9FIRM</name>
<dbReference type="eggNOG" id="ENOG502ZPG3">
    <property type="taxonomic scope" value="Bacteria"/>
</dbReference>
<evidence type="ECO:0000313" key="2">
    <source>
        <dbReference type="Proteomes" id="UP000004067"/>
    </source>
</evidence>
<protein>
    <submittedName>
        <fullName evidence="1">Uncharacterized protein</fullName>
    </submittedName>
</protein>
<evidence type="ECO:0000313" key="1">
    <source>
        <dbReference type="EMBL" id="EGK60032.1"/>
    </source>
</evidence>
<reference evidence="1 2" key="1">
    <citation type="submission" date="2011-04" db="EMBL/GenBank/DDBJ databases">
        <authorList>
            <person name="Muzny D."/>
            <person name="Qin X."/>
            <person name="Deng J."/>
            <person name="Jiang H."/>
            <person name="Liu Y."/>
            <person name="Qu J."/>
            <person name="Song X.-Z."/>
            <person name="Zhang L."/>
            <person name="Thornton R."/>
            <person name="Coyle M."/>
            <person name="Francisco L."/>
            <person name="Jackson L."/>
            <person name="Javaid M."/>
            <person name="Korchina V."/>
            <person name="Kovar C."/>
            <person name="Mata R."/>
            <person name="Mathew T."/>
            <person name="Ngo R."/>
            <person name="Nguyen L."/>
            <person name="Nguyen N."/>
            <person name="Okwuonu G."/>
            <person name="Ongeri F."/>
            <person name="Pham C."/>
            <person name="Simmons D."/>
            <person name="Wilczek-Boney K."/>
            <person name="Hale W."/>
            <person name="Jakkamsetti A."/>
            <person name="Pham P."/>
            <person name="Ruth R."/>
            <person name="San Lucas F."/>
            <person name="Warren J."/>
            <person name="Zhang J."/>
            <person name="Zhao Z."/>
            <person name="Zhou C."/>
            <person name="Zhu D."/>
            <person name="Lee S."/>
            <person name="Bess C."/>
            <person name="Blankenburg K."/>
            <person name="Forbes L."/>
            <person name="Fu Q."/>
            <person name="Gubbala S."/>
            <person name="Hirani K."/>
            <person name="Jayaseelan J.C."/>
            <person name="Lara F."/>
            <person name="Munidasa M."/>
            <person name="Palculict T."/>
            <person name="Patil S."/>
            <person name="Pu L.-L."/>
            <person name="Saada N."/>
            <person name="Tang L."/>
            <person name="Weissenberger G."/>
            <person name="Zhu Y."/>
            <person name="Hemphill L."/>
            <person name="Shang Y."/>
            <person name="Youmans B."/>
            <person name="Ayvaz T."/>
            <person name="Ross M."/>
            <person name="Santibanez J."/>
            <person name="Aqrawi P."/>
            <person name="Gross S."/>
            <person name="Joshi V."/>
            <person name="Fowler G."/>
            <person name="Nazareth L."/>
            <person name="Reid J."/>
            <person name="Worley K."/>
            <person name="Petrosino J."/>
            <person name="Highlander S."/>
            <person name="Gibbs R."/>
        </authorList>
    </citation>
    <scope>NUCLEOTIDE SEQUENCE [LARGE SCALE GENOMIC DNA]</scope>
    <source>
        <strain evidence="1 2">DSM 2778</strain>
    </source>
</reference>
<dbReference type="Proteomes" id="UP000004067">
    <property type="component" value="Unassembled WGS sequence"/>
</dbReference>
<organism evidence="1 2">
    <name type="scientific">Centipeda periodontii DSM 2778</name>
    <dbReference type="NCBI Taxonomy" id="888060"/>
    <lineage>
        <taxon>Bacteria</taxon>
        <taxon>Bacillati</taxon>
        <taxon>Bacillota</taxon>
        <taxon>Negativicutes</taxon>
        <taxon>Selenomonadales</taxon>
        <taxon>Selenomonadaceae</taxon>
        <taxon>Centipeda</taxon>
    </lineage>
</organism>
<accession>F5RLR2</accession>
<dbReference type="EMBL" id="AFHQ01000032">
    <property type="protein sequence ID" value="EGK60032.1"/>
    <property type="molecule type" value="Genomic_DNA"/>
</dbReference>
<proteinExistence type="predicted"/>
<dbReference type="AlphaFoldDB" id="F5RLR2"/>
<keyword evidence="2" id="KW-1185">Reference proteome</keyword>
<dbReference type="HOGENOM" id="CLU_1902929_0_0_9"/>
<gene>
    <name evidence="1" type="ORF">HMPREF9081_1217</name>
</gene>
<comment type="caution">
    <text evidence="1">The sequence shown here is derived from an EMBL/GenBank/DDBJ whole genome shotgun (WGS) entry which is preliminary data.</text>
</comment>
<sequence length="133" mass="15171">MEGKEILPVEGITALGKTNGADIADLQNETEFSRREILFRHDNTARGEATRQKRLIHRMDELVDIAERQLLIHIGTSDAFEEAESLHLVLNRDLRDVEADAFICGKISRRGRGNNRLHTLLTETLLPLRFLRS</sequence>